<proteinExistence type="predicted"/>
<sequence length="64" mass="7010">MAKGIEGISWVPTCEVSQRLQQSEAESEEGPEAEAEEKSRGDRTESAGNRRWPSGYPLSAEVSK</sequence>
<feature type="region of interest" description="Disordered" evidence="1">
    <location>
        <begin position="1"/>
        <end position="64"/>
    </location>
</feature>
<gene>
    <name evidence="2" type="ORF">SANT12839_079730</name>
</gene>
<dbReference type="EMBL" id="BJHV01000001">
    <property type="protein sequence ID" value="GDY47091.1"/>
    <property type="molecule type" value="Genomic_DNA"/>
</dbReference>
<organism evidence="2 3">
    <name type="scientific">Streptomyces antimycoticus</name>
    <dbReference type="NCBI Taxonomy" id="68175"/>
    <lineage>
        <taxon>Bacteria</taxon>
        <taxon>Bacillati</taxon>
        <taxon>Actinomycetota</taxon>
        <taxon>Actinomycetes</taxon>
        <taxon>Kitasatosporales</taxon>
        <taxon>Streptomycetaceae</taxon>
        <taxon>Streptomyces</taxon>
        <taxon>Streptomyces violaceusniger group</taxon>
    </lineage>
</organism>
<feature type="compositionally biased region" description="Basic and acidic residues" evidence="1">
    <location>
        <begin position="36"/>
        <end position="45"/>
    </location>
</feature>
<feature type="compositionally biased region" description="Acidic residues" evidence="1">
    <location>
        <begin position="25"/>
        <end position="35"/>
    </location>
</feature>
<evidence type="ECO:0000313" key="3">
    <source>
        <dbReference type="Proteomes" id="UP000299290"/>
    </source>
</evidence>
<accession>A0A4D4KD40</accession>
<reference evidence="2 3" key="1">
    <citation type="journal article" date="2020" name="Int. J. Syst. Evol. Microbiol.">
        <title>Reclassification of Streptomyces castelarensis and Streptomyces sporoclivatus as later heterotypic synonyms of Streptomyces antimycoticus.</title>
        <authorList>
            <person name="Komaki H."/>
            <person name="Tamura T."/>
        </authorList>
    </citation>
    <scope>NUCLEOTIDE SEQUENCE [LARGE SCALE GENOMIC DNA]</scope>
    <source>
        <strain evidence="2 3">NBRC 12839</strain>
    </source>
</reference>
<evidence type="ECO:0000256" key="1">
    <source>
        <dbReference type="SAM" id="MobiDB-lite"/>
    </source>
</evidence>
<dbReference type="Proteomes" id="UP000299290">
    <property type="component" value="Unassembled WGS sequence"/>
</dbReference>
<protein>
    <submittedName>
        <fullName evidence="2">Uncharacterized protein</fullName>
    </submittedName>
</protein>
<name>A0A4D4KD40_9ACTN</name>
<keyword evidence="3" id="KW-1185">Reference proteome</keyword>
<dbReference type="AlphaFoldDB" id="A0A4D4KD40"/>
<comment type="caution">
    <text evidence="2">The sequence shown here is derived from an EMBL/GenBank/DDBJ whole genome shotgun (WGS) entry which is preliminary data.</text>
</comment>
<evidence type="ECO:0000313" key="2">
    <source>
        <dbReference type="EMBL" id="GDY47091.1"/>
    </source>
</evidence>